<name>A0A0L0NPE0_CANAR</name>
<organism evidence="1 2">
    <name type="scientific">Candidozyma auris</name>
    <name type="common">Yeast</name>
    <name type="synonym">Candida auris</name>
    <dbReference type="NCBI Taxonomy" id="498019"/>
    <lineage>
        <taxon>Eukaryota</taxon>
        <taxon>Fungi</taxon>
        <taxon>Dikarya</taxon>
        <taxon>Ascomycota</taxon>
        <taxon>Saccharomycotina</taxon>
        <taxon>Pichiomycetes</taxon>
        <taxon>Metschnikowiaceae</taxon>
        <taxon>Candidozyma</taxon>
    </lineage>
</organism>
<dbReference type="VEuPathDB" id="FungiDB:QG37_07723"/>
<comment type="caution">
    <text evidence="1">The sequence shown here is derived from an EMBL/GenBank/DDBJ whole genome shotgun (WGS) entry which is preliminary data.</text>
</comment>
<reference evidence="2" key="1">
    <citation type="journal article" date="2015" name="BMC Genomics">
        <title>Draft genome of a commonly misdiagnosed multidrug resistant pathogen Candida auris.</title>
        <authorList>
            <person name="Chatterjee S."/>
            <person name="Alampalli S.V."/>
            <person name="Nageshan R.K."/>
            <person name="Chettiar S.T."/>
            <person name="Joshi S."/>
            <person name="Tatu U.S."/>
        </authorList>
    </citation>
    <scope>NUCLEOTIDE SEQUENCE [LARGE SCALE GENOMIC DNA]</scope>
    <source>
        <strain evidence="2">6684</strain>
    </source>
</reference>
<gene>
    <name evidence="1" type="ORF">QG37_07723</name>
</gene>
<protein>
    <submittedName>
        <fullName evidence="1">Uncharacterized protein</fullName>
    </submittedName>
</protein>
<proteinExistence type="predicted"/>
<dbReference type="Proteomes" id="UP000037122">
    <property type="component" value="Unassembled WGS sequence"/>
</dbReference>
<dbReference type="AlphaFoldDB" id="A0A0L0NPE0"/>
<accession>A0A0L0NPE0</accession>
<evidence type="ECO:0000313" key="1">
    <source>
        <dbReference type="EMBL" id="KND96011.1"/>
    </source>
</evidence>
<sequence>MPERFFRFFWKRTEVSKTLIVGQLGPPDYSGMWLLVWLLKHAPITDLQKPPLRRSVFMFPSTTLTPREGKIDLS</sequence>
<evidence type="ECO:0000313" key="2">
    <source>
        <dbReference type="Proteomes" id="UP000037122"/>
    </source>
</evidence>
<dbReference type="EMBL" id="LGST01000062">
    <property type="protein sequence ID" value="KND96011.1"/>
    <property type="molecule type" value="Genomic_DNA"/>
</dbReference>